<accession>A0A7X8RGL6</accession>
<dbReference type="PANTHER" id="PTHR43445:SF3">
    <property type="entry name" value="UDP-N-ACETYLMURAMATE--L-ALANINE LIGASE"/>
    <property type="match status" value="1"/>
</dbReference>
<evidence type="ECO:0000259" key="1">
    <source>
        <dbReference type="Pfam" id="PF01225"/>
    </source>
</evidence>
<dbReference type="GO" id="GO:0016881">
    <property type="term" value="F:acid-amino acid ligase activity"/>
    <property type="evidence" value="ECO:0007669"/>
    <property type="project" value="InterPro"/>
</dbReference>
<gene>
    <name evidence="2" type="ORF">GX356_09400</name>
</gene>
<keyword evidence="2" id="KW-0436">Ligase</keyword>
<feature type="non-terminal residue" evidence="2">
    <location>
        <position position="47"/>
    </location>
</feature>
<comment type="caution">
    <text evidence="2">The sequence shown here is derived from an EMBL/GenBank/DDBJ whole genome shotgun (WGS) entry which is preliminary data.</text>
</comment>
<dbReference type="AlphaFoldDB" id="A0A7X8RGL6"/>
<dbReference type="SUPFAM" id="SSF51984">
    <property type="entry name" value="MurCD N-terminal domain"/>
    <property type="match status" value="1"/>
</dbReference>
<dbReference type="EMBL" id="JAAYSN010000258">
    <property type="protein sequence ID" value="NLP39914.1"/>
    <property type="molecule type" value="Genomic_DNA"/>
</dbReference>
<dbReference type="InterPro" id="IPR050061">
    <property type="entry name" value="MurCDEF_pg_biosynth"/>
</dbReference>
<name>A0A7X8RGL6_9CORY</name>
<dbReference type="PANTHER" id="PTHR43445">
    <property type="entry name" value="UDP-N-ACETYLMURAMATE--L-ALANINE LIGASE-RELATED"/>
    <property type="match status" value="1"/>
</dbReference>
<reference evidence="2 3" key="1">
    <citation type="journal article" date="2020" name="Biotechnol. Biofuels">
        <title>New insights from the biogas microbiome by comprehensive genome-resolved metagenomics of nearly 1600 species originating from multiple anaerobic digesters.</title>
        <authorList>
            <person name="Campanaro S."/>
            <person name="Treu L."/>
            <person name="Rodriguez-R L.M."/>
            <person name="Kovalovszki A."/>
            <person name="Ziels R.M."/>
            <person name="Maus I."/>
            <person name="Zhu X."/>
            <person name="Kougias P.G."/>
            <person name="Basile A."/>
            <person name="Luo G."/>
            <person name="Schluter A."/>
            <person name="Konstantinidis K.T."/>
            <person name="Angelidaki I."/>
        </authorList>
    </citation>
    <scope>NUCLEOTIDE SEQUENCE [LARGE SCALE GENOMIC DNA]</scope>
    <source>
        <strain evidence="2">AS23ysBPME_344</strain>
    </source>
</reference>
<proteinExistence type="predicted"/>
<dbReference type="Pfam" id="PF01225">
    <property type="entry name" value="Mur_ligase"/>
    <property type="match status" value="1"/>
</dbReference>
<evidence type="ECO:0000313" key="2">
    <source>
        <dbReference type="EMBL" id="NLP39914.1"/>
    </source>
</evidence>
<feature type="domain" description="Mur ligase N-terminal catalytic" evidence="1">
    <location>
        <begin position="8"/>
        <end position="46"/>
    </location>
</feature>
<protein>
    <submittedName>
        <fullName evidence="2">UDP-N-acetylmuramate--L-alanine ligase</fullName>
    </submittedName>
</protein>
<sequence>MTVDLSRVHLIGIGGSGMSGVARILLDRGAVVTGSDVKDSRPVRALR</sequence>
<evidence type="ECO:0000313" key="3">
    <source>
        <dbReference type="Proteomes" id="UP000568696"/>
    </source>
</evidence>
<organism evidence="2 3">
    <name type="scientific">Corynebacterium pollutisoli</name>
    <dbReference type="NCBI Taxonomy" id="1610489"/>
    <lineage>
        <taxon>Bacteria</taxon>
        <taxon>Bacillati</taxon>
        <taxon>Actinomycetota</taxon>
        <taxon>Actinomycetes</taxon>
        <taxon>Mycobacteriales</taxon>
        <taxon>Corynebacteriaceae</taxon>
        <taxon>Corynebacterium</taxon>
    </lineage>
</organism>
<dbReference type="Proteomes" id="UP000568696">
    <property type="component" value="Unassembled WGS sequence"/>
</dbReference>
<dbReference type="Gene3D" id="3.40.50.720">
    <property type="entry name" value="NAD(P)-binding Rossmann-like Domain"/>
    <property type="match status" value="1"/>
</dbReference>
<dbReference type="InterPro" id="IPR000713">
    <property type="entry name" value="Mur_ligase_N"/>
</dbReference>